<dbReference type="EMBL" id="NPCC01000017">
    <property type="protein sequence ID" value="PAE88360.1"/>
    <property type="molecule type" value="Genomic_DNA"/>
</dbReference>
<dbReference type="InterPro" id="IPR009351">
    <property type="entry name" value="AlkZ-like"/>
</dbReference>
<name>A0A268NZ68_SHOCL</name>
<reference evidence="1 2" key="1">
    <citation type="submission" date="2017-07" db="EMBL/GenBank/DDBJ databases">
        <title>Isolation and whole genome analysis of endospore-forming bacteria from heroin.</title>
        <authorList>
            <person name="Kalinowski J."/>
            <person name="Ahrens B."/>
            <person name="Al-Dilaimi A."/>
            <person name="Winkler A."/>
            <person name="Wibberg D."/>
            <person name="Schleenbecker U."/>
            <person name="Ruckert C."/>
            <person name="Wolfel R."/>
            <person name="Grass G."/>
        </authorList>
    </citation>
    <scope>NUCLEOTIDE SEQUENCE [LARGE SCALE GENOMIC DNA]</scope>
    <source>
        <strain evidence="1 2">7539</strain>
    </source>
</reference>
<organism evidence="1 2">
    <name type="scientific">Shouchella clausii</name>
    <name type="common">Alkalihalobacillus clausii</name>
    <dbReference type="NCBI Taxonomy" id="79880"/>
    <lineage>
        <taxon>Bacteria</taxon>
        <taxon>Bacillati</taxon>
        <taxon>Bacillota</taxon>
        <taxon>Bacilli</taxon>
        <taxon>Bacillales</taxon>
        <taxon>Bacillaceae</taxon>
        <taxon>Shouchella</taxon>
    </lineage>
</organism>
<sequence>MLLISKKTARAFLHKTFIATRYSSMPDLLNGLEAIQLDPVAVIERNHHLTASLRMKRYDPAELEQLLEKQQAFEYYAQAACLLPIADFPLFEDVRQRLLTACASDLSAHKDAIRVIFNRLATEGPLASNAFQSERKVIGGWDTNSASTKETSHALQLLFLTGQIQVVKRQGAKRFFALTEDAIPNHYLKSPLSTQERTRALLLKYARAYRLFSADDPRYGWQKHRAAMRKKWHAQLVEEGVLTEVAIEGVKRPYAVLSTDVDELLSHSDNQPKGIAFLSPLDPLLWRRERLQDIYDFHYRWEIYTPKAARKVGSYGMPILWHGKLIGQISPLMNRETATLHIENIVVEPSFKWTPTRKKAFAHALEQLAKRVGAKQVAYDCLL</sequence>
<dbReference type="PANTHER" id="PTHR30528">
    <property type="entry name" value="CYTOPLASMIC PROTEIN"/>
    <property type="match status" value="1"/>
</dbReference>
<accession>A0A268NZ68</accession>
<dbReference type="GO" id="GO:0003677">
    <property type="term" value="F:DNA binding"/>
    <property type="evidence" value="ECO:0007669"/>
    <property type="project" value="UniProtKB-KW"/>
</dbReference>
<dbReference type="PANTHER" id="PTHR30528:SF0">
    <property type="entry name" value="CYTOPLASMIC PROTEIN"/>
    <property type="match status" value="1"/>
</dbReference>
<dbReference type="OMA" id="FEYWAHE"/>
<protein>
    <submittedName>
        <fullName evidence="1">Winged helix DNA-binding domain-containing protein</fullName>
    </submittedName>
</protein>
<keyword evidence="1" id="KW-0238">DNA-binding</keyword>
<dbReference type="RefSeq" id="WP_011245653.1">
    <property type="nucleotide sequence ID" value="NZ_BOQS01000002.1"/>
</dbReference>
<evidence type="ECO:0000313" key="1">
    <source>
        <dbReference type="EMBL" id="PAE88360.1"/>
    </source>
</evidence>
<dbReference type="Pfam" id="PF06224">
    <property type="entry name" value="AlkZ-like"/>
    <property type="match status" value="1"/>
</dbReference>
<evidence type="ECO:0000313" key="2">
    <source>
        <dbReference type="Proteomes" id="UP000216207"/>
    </source>
</evidence>
<proteinExistence type="predicted"/>
<dbReference type="AlphaFoldDB" id="A0A268NZ68"/>
<dbReference type="Proteomes" id="UP000216207">
    <property type="component" value="Unassembled WGS sequence"/>
</dbReference>
<comment type="caution">
    <text evidence="1">The sequence shown here is derived from an EMBL/GenBank/DDBJ whole genome shotgun (WGS) entry which is preliminary data.</text>
</comment>
<gene>
    <name evidence="1" type="ORF">CHH72_13880</name>
</gene>